<evidence type="ECO:0000313" key="4">
    <source>
        <dbReference type="EMBL" id="KAK3082903.1"/>
    </source>
</evidence>
<dbReference type="InterPro" id="IPR003961">
    <property type="entry name" value="FN3_dom"/>
</dbReference>
<accession>A0AA88XDY7</accession>
<organism evidence="4 5">
    <name type="scientific">Pinctada imbricata</name>
    <name type="common">Atlantic pearl-oyster</name>
    <name type="synonym">Pinctada martensii</name>
    <dbReference type="NCBI Taxonomy" id="66713"/>
    <lineage>
        <taxon>Eukaryota</taxon>
        <taxon>Metazoa</taxon>
        <taxon>Spiralia</taxon>
        <taxon>Lophotrochozoa</taxon>
        <taxon>Mollusca</taxon>
        <taxon>Bivalvia</taxon>
        <taxon>Autobranchia</taxon>
        <taxon>Pteriomorphia</taxon>
        <taxon>Pterioida</taxon>
        <taxon>Pterioidea</taxon>
        <taxon>Pteriidae</taxon>
        <taxon>Pinctada</taxon>
    </lineage>
</organism>
<dbReference type="SUPFAM" id="SSF49265">
    <property type="entry name" value="Fibronectin type III"/>
    <property type="match status" value="2"/>
</dbReference>
<gene>
    <name evidence="4" type="ORF">FSP39_008525</name>
</gene>
<feature type="domain" description="Fibronectin type-III" evidence="3">
    <location>
        <begin position="123"/>
        <end position="213"/>
    </location>
</feature>
<dbReference type="InterPro" id="IPR050991">
    <property type="entry name" value="ECM_Regulatory_Proteins"/>
</dbReference>
<sequence length="517" mass="57804">MITLFCSSISAPPSPQNVLIQSDTVDNSSSILATWNPPNLYGTQMTQDDVHYKVYFSPSDRTGRPTDGEFIFRICDANYTQASVTDLSPKSYYRIKVATAFCRAVESEGPPTIIKTLDIIPSAPLNLKLEGIKPNAFAISWEPPILKGDITNYTIYVTDGAGEPIIVKIDSSTTIYAIYNLYEGTTYDVRVTASSDNGESPQSAPLEVTTDVFIPNAPRNLRAVNVNLTSVTLDWDPPLPGAGMIRGYQVNYTTNFRNFQQVDVQDPSVTMATVSNLMPATSYYFQVFATTMKRVGYGSAIIMNKTTANVPTIPMSVRKQLLDKGLQTIKLSWQPPENPYGPITQYILRWGVRGGATRKEVLTPYLLTWDSDLLDDNTTHDFKLSAVNPTGEGKPVSFSIKTEPKDKIIPPNVRVRRNTTGNVNRLIVTWDTPKVPVDGFWILYRKFEWVYSGRWQLAEIPDPNAREFVIVVKEKGVSYIVVCKGFRRPQRSNSNLTNQKFSFPGQPTGQRQSNTWI</sequence>
<keyword evidence="1" id="KW-0677">Repeat</keyword>
<feature type="domain" description="Fibronectin type-III" evidence="3">
    <location>
        <begin position="14"/>
        <end position="122"/>
    </location>
</feature>
<feature type="domain" description="Fibronectin type-III" evidence="3">
    <location>
        <begin position="217"/>
        <end position="310"/>
    </location>
</feature>
<dbReference type="PROSITE" id="PS50853">
    <property type="entry name" value="FN3"/>
    <property type="match status" value="4"/>
</dbReference>
<dbReference type="Proteomes" id="UP001186944">
    <property type="component" value="Unassembled WGS sequence"/>
</dbReference>
<feature type="domain" description="Fibronectin type-III" evidence="3">
    <location>
        <begin position="313"/>
        <end position="406"/>
    </location>
</feature>
<name>A0AA88XDY7_PINIB</name>
<dbReference type="SMART" id="SM00060">
    <property type="entry name" value="FN3"/>
    <property type="match status" value="4"/>
</dbReference>
<protein>
    <recommendedName>
        <fullName evidence="3">Fibronectin type-III domain-containing protein</fullName>
    </recommendedName>
</protein>
<proteinExistence type="predicted"/>
<dbReference type="AlphaFoldDB" id="A0AA88XDY7"/>
<feature type="region of interest" description="Disordered" evidence="2">
    <location>
        <begin position="493"/>
        <end position="517"/>
    </location>
</feature>
<reference evidence="4" key="1">
    <citation type="submission" date="2019-08" db="EMBL/GenBank/DDBJ databases">
        <title>The improved chromosome-level genome for the pearl oyster Pinctada fucata martensii using PacBio sequencing and Hi-C.</title>
        <authorList>
            <person name="Zheng Z."/>
        </authorList>
    </citation>
    <scope>NUCLEOTIDE SEQUENCE</scope>
    <source>
        <strain evidence="4">ZZ-2019</strain>
        <tissue evidence="4">Adductor muscle</tissue>
    </source>
</reference>
<comment type="caution">
    <text evidence="4">The sequence shown here is derived from an EMBL/GenBank/DDBJ whole genome shotgun (WGS) entry which is preliminary data.</text>
</comment>
<dbReference type="InterPro" id="IPR036116">
    <property type="entry name" value="FN3_sf"/>
</dbReference>
<evidence type="ECO:0000256" key="2">
    <source>
        <dbReference type="SAM" id="MobiDB-lite"/>
    </source>
</evidence>
<dbReference type="Gene3D" id="2.60.40.10">
    <property type="entry name" value="Immunoglobulins"/>
    <property type="match status" value="4"/>
</dbReference>
<dbReference type="PANTHER" id="PTHR46708">
    <property type="entry name" value="TENASCIN"/>
    <property type="match status" value="1"/>
</dbReference>
<dbReference type="PRINTS" id="PR00014">
    <property type="entry name" value="FNTYPEIII"/>
</dbReference>
<evidence type="ECO:0000259" key="3">
    <source>
        <dbReference type="PROSITE" id="PS50853"/>
    </source>
</evidence>
<dbReference type="Pfam" id="PF00041">
    <property type="entry name" value="fn3"/>
    <property type="match status" value="2"/>
</dbReference>
<evidence type="ECO:0000256" key="1">
    <source>
        <dbReference type="ARBA" id="ARBA00022737"/>
    </source>
</evidence>
<dbReference type="CDD" id="cd00063">
    <property type="entry name" value="FN3"/>
    <property type="match status" value="4"/>
</dbReference>
<dbReference type="InterPro" id="IPR013783">
    <property type="entry name" value="Ig-like_fold"/>
</dbReference>
<keyword evidence="5" id="KW-1185">Reference proteome</keyword>
<dbReference type="PANTHER" id="PTHR46708:SF11">
    <property type="entry name" value="RECEPTOR-TYPE TYROSINE-PROTEIN PHOSPHATASE ETA-LIKE"/>
    <property type="match status" value="1"/>
</dbReference>
<evidence type="ECO:0000313" key="5">
    <source>
        <dbReference type="Proteomes" id="UP001186944"/>
    </source>
</evidence>
<dbReference type="EMBL" id="VSWD01000014">
    <property type="protein sequence ID" value="KAK3082903.1"/>
    <property type="molecule type" value="Genomic_DNA"/>
</dbReference>